<feature type="domain" description="Response regulatory" evidence="9">
    <location>
        <begin position="6"/>
        <end position="125"/>
    </location>
</feature>
<dbReference type="HOGENOM" id="CLU_000445_0_6_10"/>
<feature type="coiled-coil region" evidence="7">
    <location>
        <begin position="127"/>
        <end position="154"/>
    </location>
</feature>
<dbReference type="InterPro" id="IPR058031">
    <property type="entry name" value="AAA_lid_NorR"/>
</dbReference>
<dbReference type="InterPro" id="IPR011006">
    <property type="entry name" value="CheY-like_superfamily"/>
</dbReference>
<keyword evidence="4 10" id="KW-0238">DNA-binding</keyword>
<keyword evidence="11" id="KW-1185">Reference proteome</keyword>
<dbReference type="SUPFAM" id="SSF46689">
    <property type="entry name" value="Homeodomain-like"/>
    <property type="match status" value="1"/>
</dbReference>
<dbReference type="SUPFAM" id="SSF52172">
    <property type="entry name" value="CheY-like"/>
    <property type="match status" value="1"/>
</dbReference>
<keyword evidence="5" id="KW-0804">Transcription</keyword>
<evidence type="ECO:0000256" key="7">
    <source>
        <dbReference type="SAM" id="Coils"/>
    </source>
</evidence>
<dbReference type="Pfam" id="PF25601">
    <property type="entry name" value="AAA_lid_14"/>
    <property type="match status" value="1"/>
</dbReference>
<evidence type="ECO:0000256" key="6">
    <source>
        <dbReference type="PROSITE-ProRule" id="PRU00169"/>
    </source>
</evidence>
<keyword evidence="7" id="KW-0175">Coiled coil</keyword>
<dbReference type="AlphaFoldDB" id="G8QZN6"/>
<evidence type="ECO:0000256" key="5">
    <source>
        <dbReference type="ARBA" id="ARBA00023163"/>
    </source>
</evidence>
<dbReference type="Pfam" id="PF00072">
    <property type="entry name" value="Response_reg"/>
    <property type="match status" value="1"/>
</dbReference>
<dbReference type="Gene3D" id="3.40.50.2300">
    <property type="match status" value="1"/>
</dbReference>
<keyword evidence="1" id="KW-0547">Nucleotide-binding</keyword>
<dbReference type="PANTHER" id="PTHR32071">
    <property type="entry name" value="TRANSCRIPTIONAL REGULATORY PROTEIN"/>
    <property type="match status" value="1"/>
</dbReference>
<protein>
    <submittedName>
        <fullName evidence="10">Response regulator with CheY-like receiver, AAA-type ATPase, and DNA-binding domains</fullName>
    </submittedName>
</protein>
<dbReference type="GO" id="GO:0005524">
    <property type="term" value="F:ATP binding"/>
    <property type="evidence" value="ECO:0007669"/>
    <property type="project" value="UniProtKB-KW"/>
</dbReference>
<dbReference type="FunFam" id="3.40.50.300:FF:000006">
    <property type="entry name" value="DNA-binding transcriptional regulator NtrC"/>
    <property type="match status" value="1"/>
</dbReference>
<dbReference type="CDD" id="cd00009">
    <property type="entry name" value="AAA"/>
    <property type="match status" value="1"/>
</dbReference>
<dbReference type="Gene3D" id="1.10.10.60">
    <property type="entry name" value="Homeodomain-like"/>
    <property type="match status" value="1"/>
</dbReference>
<evidence type="ECO:0000256" key="3">
    <source>
        <dbReference type="ARBA" id="ARBA00023015"/>
    </source>
</evidence>
<dbReference type="GO" id="GO:0000160">
    <property type="term" value="P:phosphorelay signal transduction system"/>
    <property type="evidence" value="ECO:0007669"/>
    <property type="project" value="InterPro"/>
</dbReference>
<feature type="domain" description="Sigma-54 factor interaction" evidence="8">
    <location>
        <begin position="155"/>
        <end position="384"/>
    </location>
</feature>
<dbReference type="InterPro" id="IPR002197">
    <property type="entry name" value="HTH_Fis"/>
</dbReference>
<dbReference type="PROSITE" id="PS00688">
    <property type="entry name" value="SIGMA54_INTERACT_3"/>
    <property type="match status" value="1"/>
</dbReference>
<dbReference type="PROSITE" id="PS50045">
    <property type="entry name" value="SIGMA54_INTERACT_4"/>
    <property type="match status" value="1"/>
</dbReference>
<evidence type="ECO:0000256" key="1">
    <source>
        <dbReference type="ARBA" id="ARBA00022741"/>
    </source>
</evidence>
<dbReference type="InterPro" id="IPR025943">
    <property type="entry name" value="Sigma_54_int_dom_ATP-bd_2"/>
</dbReference>
<dbReference type="InterPro" id="IPR025944">
    <property type="entry name" value="Sigma_54_int_dom_CS"/>
</dbReference>
<dbReference type="eggNOG" id="COG2204">
    <property type="taxonomic scope" value="Bacteria"/>
</dbReference>
<evidence type="ECO:0000313" key="10">
    <source>
        <dbReference type="EMBL" id="AEV33689.1"/>
    </source>
</evidence>
<keyword evidence="3" id="KW-0805">Transcription regulation</keyword>
<keyword evidence="6" id="KW-0597">Phosphoprotein</keyword>
<evidence type="ECO:0000259" key="9">
    <source>
        <dbReference type="PROSITE" id="PS50110"/>
    </source>
</evidence>
<reference evidence="10 11" key="1">
    <citation type="journal article" date="2012" name="Stand. Genomic Sci.">
        <title>Genome sequence of the orange-pigmented seawater bacterium Owenweeksia hongkongensis type strain (UST20020801(T)).</title>
        <authorList>
            <person name="Riedel T."/>
            <person name="Held B."/>
            <person name="Nolan M."/>
            <person name="Lucas S."/>
            <person name="Lapidus A."/>
            <person name="Tice H."/>
            <person name="Del Rio T.G."/>
            <person name="Cheng J.F."/>
            <person name="Han C."/>
            <person name="Tapia R."/>
            <person name="Goodwin L.A."/>
            <person name="Pitluck S."/>
            <person name="Liolios K."/>
            <person name="Mavromatis K."/>
            <person name="Pagani I."/>
            <person name="Ivanova N."/>
            <person name="Mikhailova N."/>
            <person name="Pati A."/>
            <person name="Chen A."/>
            <person name="Palaniappan K."/>
            <person name="Rohde M."/>
            <person name="Tindall B.J."/>
            <person name="Detter J.C."/>
            <person name="Goker M."/>
            <person name="Woyke T."/>
            <person name="Bristow J."/>
            <person name="Eisen J.A."/>
            <person name="Markowitz V."/>
            <person name="Hugenholtz P."/>
            <person name="Klenk H.P."/>
            <person name="Kyrpides N.C."/>
        </authorList>
    </citation>
    <scope>NUCLEOTIDE SEQUENCE</scope>
    <source>
        <strain evidence="11">DSM 17368 / JCM 12287 / NRRL B-23963</strain>
    </source>
</reference>
<dbReference type="InterPro" id="IPR027417">
    <property type="entry name" value="P-loop_NTPase"/>
</dbReference>
<dbReference type="Proteomes" id="UP000005631">
    <property type="component" value="Chromosome"/>
</dbReference>
<dbReference type="InterPro" id="IPR002078">
    <property type="entry name" value="Sigma_54_int"/>
</dbReference>
<keyword evidence="2" id="KW-0067">ATP-binding</keyword>
<dbReference type="PRINTS" id="PR01590">
    <property type="entry name" value="HTHFIS"/>
</dbReference>
<gene>
    <name evidence="10" type="ordered locus">Oweho_2726</name>
</gene>
<evidence type="ECO:0000256" key="4">
    <source>
        <dbReference type="ARBA" id="ARBA00023125"/>
    </source>
</evidence>
<name>G8QZN6_OWEHD</name>
<dbReference type="InterPro" id="IPR009057">
    <property type="entry name" value="Homeodomain-like_sf"/>
</dbReference>
<feature type="modified residue" description="4-aspartylphosphate" evidence="6">
    <location>
        <position position="55"/>
    </location>
</feature>
<evidence type="ECO:0000259" key="8">
    <source>
        <dbReference type="PROSITE" id="PS50045"/>
    </source>
</evidence>
<dbReference type="OrthoDB" id="5401077at2"/>
<dbReference type="GO" id="GO:0006355">
    <property type="term" value="P:regulation of DNA-templated transcription"/>
    <property type="evidence" value="ECO:0007669"/>
    <property type="project" value="InterPro"/>
</dbReference>
<sequence length="453" mass="51722">MEKSYCILIVDDDEDILTSARLLLKQHYSNVHTASDPREINSFLTKYQPDLILLDMNFQRGVNDGREGIYWLKHIKEVSPETQVILMTAYGEVEIAVQAIKSGAYDFVLKPWTNEKLLSTIGTALKFSRERKKVEQLEQTKTTLEDSIAIKNEDFISKSPAMQNLMRTLEKVAATDANILLLGENGTGKSVLALAAHRMSGRNKNSFITVDLGAISHSLFESELFGHKKGAFTDAKDDKAGRFETANEGTLFLDEIGNLDMALQSKLLTVLQNRKATRLGENREREIDVRLISATNMPIHQMVNDHQFRQDLLYRINTVEIQIPPLRERQEDIPILAVRFLEKFCRKYHKSNLRFSPASMDELYQYHWPGNIRELEHTVERSVILAEGPYIEQLGLHLNNNTDTQPNGLNLEEMEKHYVLKALDKNRGNISKAAKDLGLTRAALYRRMEKHGL</sequence>
<dbReference type="Pfam" id="PF00158">
    <property type="entry name" value="Sigma54_activat"/>
    <property type="match status" value="1"/>
</dbReference>
<evidence type="ECO:0000256" key="2">
    <source>
        <dbReference type="ARBA" id="ARBA00022840"/>
    </source>
</evidence>
<dbReference type="STRING" id="926562.Oweho_2726"/>
<dbReference type="Gene3D" id="1.10.8.60">
    <property type="match status" value="1"/>
</dbReference>
<dbReference type="PROSITE" id="PS00676">
    <property type="entry name" value="SIGMA54_INTERACT_2"/>
    <property type="match status" value="1"/>
</dbReference>
<dbReference type="PATRIC" id="fig|926562.3.peg.2744"/>
<evidence type="ECO:0000313" key="11">
    <source>
        <dbReference type="Proteomes" id="UP000005631"/>
    </source>
</evidence>
<organism evidence="10 11">
    <name type="scientific">Owenweeksia hongkongensis (strain DSM 17368 / CIP 108786 / JCM 12287 / NRRL B-23963 / UST20020801)</name>
    <dbReference type="NCBI Taxonomy" id="926562"/>
    <lineage>
        <taxon>Bacteria</taxon>
        <taxon>Pseudomonadati</taxon>
        <taxon>Bacteroidota</taxon>
        <taxon>Flavobacteriia</taxon>
        <taxon>Flavobacteriales</taxon>
        <taxon>Owenweeksiaceae</taxon>
        <taxon>Owenweeksia</taxon>
    </lineage>
</organism>
<dbReference type="SUPFAM" id="SSF52540">
    <property type="entry name" value="P-loop containing nucleoside triphosphate hydrolases"/>
    <property type="match status" value="1"/>
</dbReference>
<dbReference type="GO" id="GO:0043565">
    <property type="term" value="F:sequence-specific DNA binding"/>
    <property type="evidence" value="ECO:0007669"/>
    <property type="project" value="InterPro"/>
</dbReference>
<dbReference type="KEGG" id="oho:Oweho_2726"/>
<dbReference type="InterPro" id="IPR001789">
    <property type="entry name" value="Sig_transdc_resp-reg_receiver"/>
</dbReference>
<dbReference type="PANTHER" id="PTHR32071:SF113">
    <property type="entry name" value="ALGINATE BIOSYNTHESIS TRANSCRIPTIONAL REGULATORY PROTEIN ALGB"/>
    <property type="match status" value="1"/>
</dbReference>
<dbReference type="SMART" id="SM00448">
    <property type="entry name" value="REC"/>
    <property type="match status" value="1"/>
</dbReference>
<dbReference type="PROSITE" id="PS50110">
    <property type="entry name" value="RESPONSE_REGULATORY"/>
    <property type="match status" value="1"/>
</dbReference>
<dbReference type="Pfam" id="PF02954">
    <property type="entry name" value="HTH_8"/>
    <property type="match status" value="1"/>
</dbReference>
<accession>G8QZN6</accession>
<proteinExistence type="predicted"/>
<dbReference type="Gene3D" id="3.40.50.300">
    <property type="entry name" value="P-loop containing nucleotide triphosphate hydrolases"/>
    <property type="match status" value="1"/>
</dbReference>
<dbReference type="InterPro" id="IPR003593">
    <property type="entry name" value="AAA+_ATPase"/>
</dbReference>
<dbReference type="SMART" id="SM00382">
    <property type="entry name" value="AAA"/>
    <property type="match status" value="1"/>
</dbReference>
<dbReference type="EMBL" id="CP003156">
    <property type="protein sequence ID" value="AEV33689.1"/>
    <property type="molecule type" value="Genomic_DNA"/>
</dbReference>
<dbReference type="RefSeq" id="WP_014203038.1">
    <property type="nucleotide sequence ID" value="NC_016599.1"/>
</dbReference>